<organism evidence="2 3">
    <name type="scientific">Sphenostylis stenocarpa</name>
    <dbReference type="NCBI Taxonomy" id="92480"/>
    <lineage>
        <taxon>Eukaryota</taxon>
        <taxon>Viridiplantae</taxon>
        <taxon>Streptophyta</taxon>
        <taxon>Embryophyta</taxon>
        <taxon>Tracheophyta</taxon>
        <taxon>Spermatophyta</taxon>
        <taxon>Magnoliopsida</taxon>
        <taxon>eudicotyledons</taxon>
        <taxon>Gunneridae</taxon>
        <taxon>Pentapetalae</taxon>
        <taxon>rosids</taxon>
        <taxon>fabids</taxon>
        <taxon>Fabales</taxon>
        <taxon>Fabaceae</taxon>
        <taxon>Papilionoideae</taxon>
        <taxon>50 kb inversion clade</taxon>
        <taxon>NPAAA clade</taxon>
        <taxon>indigoferoid/millettioid clade</taxon>
        <taxon>Phaseoleae</taxon>
        <taxon>Sphenostylis</taxon>
    </lineage>
</organism>
<reference evidence="2" key="1">
    <citation type="submission" date="2023-10" db="EMBL/GenBank/DDBJ databases">
        <authorList>
            <person name="Domelevo Entfellner J.-B."/>
        </authorList>
    </citation>
    <scope>NUCLEOTIDE SEQUENCE</scope>
</reference>
<name>A0AA86VNB6_9FABA</name>
<accession>A0AA86VNB6</accession>
<feature type="region of interest" description="Disordered" evidence="1">
    <location>
        <begin position="55"/>
        <end position="114"/>
    </location>
</feature>
<sequence>MAAFSYQYHPFLVDPAFFPTNMNTPSSPPPPQYHLPQETSFNLTNQETSCVDQSSKITISDNEPSVTKNLSPQSSVVVDKLETGEQVTQKVNTPVEKKRRARNGSSLTSNPQSK</sequence>
<dbReference type="EMBL" id="OY731406">
    <property type="protein sequence ID" value="CAJ1974902.1"/>
    <property type="molecule type" value="Genomic_DNA"/>
</dbReference>
<dbReference type="Gramene" id="rna-AYBTSS11_LOCUS26989">
    <property type="protein sequence ID" value="CAJ1974902.1"/>
    <property type="gene ID" value="gene-AYBTSS11_LOCUS26989"/>
</dbReference>
<evidence type="ECO:0000256" key="1">
    <source>
        <dbReference type="SAM" id="MobiDB-lite"/>
    </source>
</evidence>
<gene>
    <name evidence="2" type="ORF">AYBTSS11_LOCUS26989</name>
</gene>
<feature type="non-terminal residue" evidence="2">
    <location>
        <position position="114"/>
    </location>
</feature>
<dbReference type="AlphaFoldDB" id="A0AA86VNB6"/>
<dbReference type="Proteomes" id="UP001189624">
    <property type="component" value="Chromosome 9"/>
</dbReference>
<proteinExistence type="predicted"/>
<feature type="compositionally biased region" description="Polar residues" evidence="1">
    <location>
        <begin position="103"/>
        <end position="114"/>
    </location>
</feature>
<feature type="compositionally biased region" description="Polar residues" evidence="1">
    <location>
        <begin position="55"/>
        <end position="76"/>
    </location>
</feature>
<evidence type="ECO:0000313" key="2">
    <source>
        <dbReference type="EMBL" id="CAJ1974902.1"/>
    </source>
</evidence>
<keyword evidence="3" id="KW-1185">Reference proteome</keyword>
<evidence type="ECO:0000313" key="3">
    <source>
        <dbReference type="Proteomes" id="UP001189624"/>
    </source>
</evidence>
<protein>
    <submittedName>
        <fullName evidence="2">Uncharacterized protein</fullName>
    </submittedName>
</protein>